<keyword evidence="2" id="KW-0560">Oxidoreductase</keyword>
<evidence type="ECO:0000256" key="1">
    <source>
        <dbReference type="ARBA" id="ARBA00006484"/>
    </source>
</evidence>
<dbReference type="PROSITE" id="PS00061">
    <property type="entry name" value="ADH_SHORT"/>
    <property type="match status" value="1"/>
</dbReference>
<reference evidence="4 5" key="1">
    <citation type="journal article" date="2021" name="BMC Biol.">
        <title>Horizontally acquired antibacterial genes associated with adaptive radiation of ladybird beetles.</title>
        <authorList>
            <person name="Li H.S."/>
            <person name="Tang X.F."/>
            <person name="Huang Y.H."/>
            <person name="Xu Z.Y."/>
            <person name="Chen M.L."/>
            <person name="Du X.Y."/>
            <person name="Qiu B.Y."/>
            <person name="Chen P.T."/>
            <person name="Zhang W."/>
            <person name="Slipinski A."/>
            <person name="Escalona H.E."/>
            <person name="Waterhouse R.M."/>
            <person name="Zwick A."/>
            <person name="Pang H."/>
        </authorList>
    </citation>
    <scope>NUCLEOTIDE SEQUENCE [LARGE SCALE GENOMIC DNA]</scope>
    <source>
        <strain evidence="4">SYSU2018</strain>
    </source>
</reference>
<evidence type="ECO:0000256" key="3">
    <source>
        <dbReference type="RuleBase" id="RU000363"/>
    </source>
</evidence>
<dbReference type="PANTHER" id="PTHR44229:SF8">
    <property type="entry name" value="ALCOHOL DEHYDROGENASE-RELATED"/>
    <property type="match status" value="1"/>
</dbReference>
<accession>A0ABD2N7E6</accession>
<comment type="caution">
    <text evidence="4">The sequence shown here is derived from an EMBL/GenBank/DDBJ whole genome shotgun (WGS) entry which is preliminary data.</text>
</comment>
<dbReference type="SUPFAM" id="SSF51735">
    <property type="entry name" value="NAD(P)-binding Rossmann-fold domains"/>
    <property type="match status" value="1"/>
</dbReference>
<dbReference type="Pfam" id="PF00106">
    <property type="entry name" value="adh_short"/>
    <property type="match status" value="1"/>
</dbReference>
<evidence type="ECO:0000313" key="5">
    <source>
        <dbReference type="Proteomes" id="UP001516400"/>
    </source>
</evidence>
<dbReference type="PRINTS" id="PR00081">
    <property type="entry name" value="GDHRDH"/>
</dbReference>
<keyword evidence="5" id="KW-1185">Reference proteome</keyword>
<evidence type="ECO:0000313" key="4">
    <source>
        <dbReference type="EMBL" id="KAL3274250.1"/>
    </source>
</evidence>
<name>A0ABD2N7E6_9CUCU</name>
<dbReference type="GO" id="GO:0016491">
    <property type="term" value="F:oxidoreductase activity"/>
    <property type="evidence" value="ECO:0007669"/>
    <property type="project" value="UniProtKB-KW"/>
</dbReference>
<dbReference type="InterPro" id="IPR002347">
    <property type="entry name" value="SDR_fam"/>
</dbReference>
<dbReference type="EMBL" id="JABFTP020000062">
    <property type="protein sequence ID" value="KAL3274250.1"/>
    <property type="molecule type" value="Genomic_DNA"/>
</dbReference>
<dbReference type="AlphaFoldDB" id="A0ABD2N7E6"/>
<protein>
    <submittedName>
        <fullName evidence="4">Uncharacterized protein</fullName>
    </submittedName>
</protein>
<dbReference type="Proteomes" id="UP001516400">
    <property type="component" value="Unassembled WGS sequence"/>
</dbReference>
<sequence>MFEIEGKVALITGGASGIGLEAAKQILQNGARGVTIADINAEAGEKTVEALRKEFGRDKVIFTKTDVSNKESFEDAFKSTLAAFNNIDILMNNAGIFDEKNYEKLIQINMLGVTHGIVLAIQKYLINYRTGSEGVIINTASIAGTRGIQSIPIYSATKSAVVSMTMSFGNKVHYERTKVRVVAVAPGFTLTDILNDLTTKSLDENFARVMKRHGKTVKTQTVDFVGRSIIKIIKEKPSGTVWISEEGKDIEEYIPSLPLVEIE</sequence>
<comment type="similarity">
    <text evidence="1 3">Belongs to the short-chain dehydrogenases/reductases (SDR) family.</text>
</comment>
<dbReference type="InterPro" id="IPR020904">
    <property type="entry name" value="Sc_DH/Rdtase_CS"/>
</dbReference>
<gene>
    <name evidence="4" type="ORF">HHI36_015660</name>
</gene>
<organism evidence="4 5">
    <name type="scientific">Cryptolaemus montrouzieri</name>
    <dbReference type="NCBI Taxonomy" id="559131"/>
    <lineage>
        <taxon>Eukaryota</taxon>
        <taxon>Metazoa</taxon>
        <taxon>Ecdysozoa</taxon>
        <taxon>Arthropoda</taxon>
        <taxon>Hexapoda</taxon>
        <taxon>Insecta</taxon>
        <taxon>Pterygota</taxon>
        <taxon>Neoptera</taxon>
        <taxon>Endopterygota</taxon>
        <taxon>Coleoptera</taxon>
        <taxon>Polyphaga</taxon>
        <taxon>Cucujiformia</taxon>
        <taxon>Coccinelloidea</taxon>
        <taxon>Coccinellidae</taxon>
        <taxon>Scymninae</taxon>
        <taxon>Scymnini</taxon>
        <taxon>Cryptolaemus</taxon>
    </lineage>
</organism>
<dbReference type="PANTHER" id="PTHR44229">
    <property type="entry name" value="15-HYDROXYPROSTAGLANDIN DEHYDROGENASE [NAD(+)]"/>
    <property type="match status" value="1"/>
</dbReference>
<proteinExistence type="inferred from homology"/>
<dbReference type="FunFam" id="3.40.50.720:FF:000149">
    <property type="entry name" value="15-hydroxyprostaglandin dehydrogenase [NAD(+)]"/>
    <property type="match status" value="1"/>
</dbReference>
<dbReference type="PRINTS" id="PR00080">
    <property type="entry name" value="SDRFAMILY"/>
</dbReference>
<evidence type="ECO:0000256" key="2">
    <source>
        <dbReference type="ARBA" id="ARBA00023002"/>
    </source>
</evidence>
<dbReference type="Gene3D" id="3.40.50.720">
    <property type="entry name" value="NAD(P)-binding Rossmann-like Domain"/>
    <property type="match status" value="1"/>
</dbReference>
<dbReference type="InterPro" id="IPR036291">
    <property type="entry name" value="NAD(P)-bd_dom_sf"/>
</dbReference>